<protein>
    <submittedName>
        <fullName evidence="1">Uncharacterized protein</fullName>
    </submittedName>
</protein>
<name>A0A2I1YJC2_STRMC</name>
<evidence type="ECO:0000313" key="1">
    <source>
        <dbReference type="EMBL" id="PLA54965.1"/>
    </source>
</evidence>
<dbReference type="AlphaFoldDB" id="A0A2I1YJC2"/>
<dbReference type="EMBL" id="PKIB01000001">
    <property type="protein sequence ID" value="PLA54965.1"/>
    <property type="molecule type" value="Genomic_DNA"/>
</dbReference>
<organism evidence="1 2">
    <name type="scientific">Streptococcus macedonicus</name>
    <name type="common">Streptococcus gallolyticus macedonicus</name>
    <dbReference type="NCBI Taxonomy" id="59310"/>
    <lineage>
        <taxon>Bacteria</taxon>
        <taxon>Bacillati</taxon>
        <taxon>Bacillota</taxon>
        <taxon>Bacilli</taxon>
        <taxon>Lactobacillales</taxon>
        <taxon>Streptococcaceae</taxon>
        <taxon>Streptococcus</taxon>
    </lineage>
</organism>
<reference evidence="1 2" key="1">
    <citation type="submission" date="2017-12" db="EMBL/GenBank/DDBJ databases">
        <title>Phylogenetic diversity of female urinary microbiome.</title>
        <authorList>
            <person name="Thomas-White K."/>
            <person name="Wolfe A.J."/>
        </authorList>
    </citation>
    <scope>NUCLEOTIDE SEQUENCE [LARGE SCALE GENOMIC DNA]</scope>
    <source>
        <strain evidence="1 2">UMB0733</strain>
    </source>
</reference>
<comment type="caution">
    <text evidence="1">The sequence shown here is derived from an EMBL/GenBank/DDBJ whole genome shotgun (WGS) entry which is preliminary data.</text>
</comment>
<accession>A0A2I1YJC2</accession>
<sequence length="107" mass="12123">MDEIQRMQEHLYAEIIKYPDETEMLKNILDVFVDYPEKYKQEDRESLMTKANLVTPSILAGTVTRKAVSTEWMQTASALGVAVAIATEPVGNGRRFNGGMACENYCW</sequence>
<dbReference type="Proteomes" id="UP000235073">
    <property type="component" value="Unassembled WGS sequence"/>
</dbReference>
<evidence type="ECO:0000313" key="2">
    <source>
        <dbReference type="Proteomes" id="UP000235073"/>
    </source>
</evidence>
<dbReference type="RefSeq" id="WP_101774208.1">
    <property type="nucleotide sequence ID" value="NZ_PKIB01000001.1"/>
</dbReference>
<gene>
    <name evidence="1" type="ORF">CYK21_02455</name>
</gene>
<proteinExistence type="predicted"/>